<feature type="non-terminal residue" evidence="1">
    <location>
        <position position="1"/>
    </location>
</feature>
<evidence type="ECO:0000313" key="1">
    <source>
        <dbReference type="EMBL" id="MED6252517.1"/>
    </source>
</evidence>
<dbReference type="Proteomes" id="UP001345963">
    <property type="component" value="Unassembled WGS sequence"/>
</dbReference>
<proteinExistence type="predicted"/>
<reference evidence="1 2" key="1">
    <citation type="submission" date="2021-07" db="EMBL/GenBank/DDBJ databases">
        <authorList>
            <person name="Palmer J.M."/>
        </authorList>
    </citation>
    <scope>NUCLEOTIDE SEQUENCE [LARGE SCALE GENOMIC DNA]</scope>
    <source>
        <strain evidence="1 2">AT_MEX2019</strain>
        <tissue evidence="1">Muscle</tissue>
    </source>
</reference>
<name>A0ABU7BQ14_9TELE</name>
<evidence type="ECO:0000313" key="2">
    <source>
        <dbReference type="Proteomes" id="UP001345963"/>
    </source>
</evidence>
<keyword evidence="2" id="KW-1185">Reference proteome</keyword>
<accession>A0ABU7BQ14</accession>
<sequence>RLSSTPPDHMNICWAQTFNSLKDLQRNLHSVGILLFRSSSSCAYAAMIQLHTAAAIVLVPHPAVG</sequence>
<organism evidence="1 2">
    <name type="scientific">Ataeniobius toweri</name>
    <dbReference type="NCBI Taxonomy" id="208326"/>
    <lineage>
        <taxon>Eukaryota</taxon>
        <taxon>Metazoa</taxon>
        <taxon>Chordata</taxon>
        <taxon>Craniata</taxon>
        <taxon>Vertebrata</taxon>
        <taxon>Euteleostomi</taxon>
        <taxon>Actinopterygii</taxon>
        <taxon>Neopterygii</taxon>
        <taxon>Teleostei</taxon>
        <taxon>Neoteleostei</taxon>
        <taxon>Acanthomorphata</taxon>
        <taxon>Ovalentaria</taxon>
        <taxon>Atherinomorphae</taxon>
        <taxon>Cyprinodontiformes</taxon>
        <taxon>Goodeidae</taxon>
        <taxon>Ataeniobius</taxon>
    </lineage>
</organism>
<dbReference type="EMBL" id="JAHUTI010061719">
    <property type="protein sequence ID" value="MED6252517.1"/>
    <property type="molecule type" value="Genomic_DNA"/>
</dbReference>
<protein>
    <submittedName>
        <fullName evidence="1">Uncharacterized protein</fullName>
    </submittedName>
</protein>
<comment type="caution">
    <text evidence="1">The sequence shown here is derived from an EMBL/GenBank/DDBJ whole genome shotgun (WGS) entry which is preliminary data.</text>
</comment>
<gene>
    <name evidence="1" type="ORF">ATANTOWER_012806</name>
</gene>